<dbReference type="STRING" id="1276538.A0A1X7RPJ2"/>
<keyword evidence="4" id="KW-1185">Reference proteome</keyword>
<gene>
    <name evidence="3" type="ORF">ZT3D7_G4469</name>
</gene>
<dbReference type="SUPFAM" id="SSF54506">
    <property type="entry name" value="Diaminopimelate epimerase-like"/>
    <property type="match status" value="2"/>
</dbReference>
<organism evidence="3 4">
    <name type="scientific">Zymoseptoria tritici (strain ST99CH_3D7)</name>
    <dbReference type="NCBI Taxonomy" id="1276538"/>
    <lineage>
        <taxon>Eukaryota</taxon>
        <taxon>Fungi</taxon>
        <taxon>Dikarya</taxon>
        <taxon>Ascomycota</taxon>
        <taxon>Pezizomycotina</taxon>
        <taxon>Dothideomycetes</taxon>
        <taxon>Dothideomycetidae</taxon>
        <taxon>Mycosphaerellales</taxon>
        <taxon>Mycosphaerellaceae</taxon>
        <taxon>Zymoseptoria</taxon>
    </lineage>
</organism>
<dbReference type="AlphaFoldDB" id="A0A1X7RPJ2"/>
<dbReference type="InterPro" id="IPR007400">
    <property type="entry name" value="PrpF-like"/>
</dbReference>
<reference evidence="3 4" key="1">
    <citation type="submission" date="2016-06" db="EMBL/GenBank/DDBJ databases">
        <authorList>
            <person name="Kjaerup R.B."/>
            <person name="Dalgaard T.S."/>
            <person name="Juul-Madsen H.R."/>
        </authorList>
    </citation>
    <scope>NUCLEOTIDE SEQUENCE [LARGE SCALE GENOMIC DNA]</scope>
</reference>
<sequence>MSKRFFRFMTYLAPIPTTAHPISRFFPFPAMAVDVPTMRHAPRRQRRMLPAVWMRAGTSKGLFLHQRDLPPQREKWAPIILAAMGSNDSDPKQLNGVAGATSTTSKVAVIAPSERPDCDVEYTFVQVSIGSPKLDFTGNCGNICSGVGPFAVDEGLVVVPPGAEHVDVRILNTNTGRVIVETMEVDEDGHYVEDGDLTLPGTRAAGSRIDVAFEKPAGSMTGLMLPSGQPTEFLHIPGTIVRPSADVTVSLVDAANPFVLVDSRSIPESIKVTGADSAFFLDFIEAVRCRGAVRMGLAADLEAAAKTRGTPKIAMLSEPALTIDSGKDIPDVEVTAFSMGKVHGSLQLTGAVCLASAICTPGTIANTIAKKAAQYRVATGSVVTSRRDSGTDEGTTSRKVNLRHPTGTIGAEAQLRDGEVESVKLWRTARRLFEGNVCFVA</sequence>
<accession>A0A1X7RPJ2</accession>
<evidence type="ECO:0000313" key="4">
    <source>
        <dbReference type="Proteomes" id="UP000215127"/>
    </source>
</evidence>
<name>A0A1X7RPJ2_ZYMT9</name>
<dbReference type="Pfam" id="PF04303">
    <property type="entry name" value="PrpF"/>
    <property type="match status" value="1"/>
</dbReference>
<evidence type="ECO:0000256" key="1">
    <source>
        <dbReference type="ARBA" id="ARBA00007673"/>
    </source>
</evidence>
<evidence type="ECO:0000313" key="3">
    <source>
        <dbReference type="EMBL" id="SMQ49318.1"/>
    </source>
</evidence>
<protein>
    <recommendedName>
        <fullName evidence="5">PrpF protein</fullName>
    </recommendedName>
</protein>
<keyword evidence="2" id="KW-0413">Isomerase</keyword>
<dbReference type="GO" id="GO:0016853">
    <property type="term" value="F:isomerase activity"/>
    <property type="evidence" value="ECO:0007669"/>
    <property type="project" value="UniProtKB-KW"/>
</dbReference>
<comment type="similarity">
    <text evidence="1">Belongs to the PrpF family.</text>
</comment>
<evidence type="ECO:0000256" key="2">
    <source>
        <dbReference type="ARBA" id="ARBA00023235"/>
    </source>
</evidence>
<dbReference type="Gene3D" id="3.10.310.10">
    <property type="entry name" value="Diaminopimelate Epimerase, Chain A, domain 1"/>
    <property type="match status" value="2"/>
</dbReference>
<dbReference type="EMBL" id="LT853694">
    <property type="protein sequence ID" value="SMQ49318.1"/>
    <property type="molecule type" value="Genomic_DNA"/>
</dbReference>
<dbReference type="PANTHER" id="PTHR43709:SF2">
    <property type="entry name" value="DUF453 DOMAIN PROTEIN (AFU_ORTHOLOGUE AFUA_6G00360)"/>
    <property type="match status" value="1"/>
</dbReference>
<proteinExistence type="inferred from homology"/>
<evidence type="ECO:0008006" key="5">
    <source>
        <dbReference type="Google" id="ProtNLM"/>
    </source>
</evidence>
<dbReference type="PANTHER" id="PTHR43709">
    <property type="entry name" value="ACONITATE ISOMERASE-RELATED"/>
    <property type="match status" value="1"/>
</dbReference>
<dbReference type="Proteomes" id="UP000215127">
    <property type="component" value="Chromosome 3"/>
</dbReference>